<dbReference type="InterPro" id="IPR033468">
    <property type="entry name" value="Metaxin_GST"/>
</dbReference>
<comment type="caution">
    <text evidence="3">The sequence shown here is derived from an EMBL/GenBank/DDBJ whole genome shotgun (WGS) entry which is preliminary data.</text>
</comment>
<dbReference type="OrthoDB" id="5835136at2759"/>
<protein>
    <submittedName>
        <fullName evidence="3">8857_t:CDS:1</fullName>
    </submittedName>
</protein>
<dbReference type="EMBL" id="CAJVQA010080592">
    <property type="protein sequence ID" value="CAG8837156.1"/>
    <property type="molecule type" value="Genomic_DNA"/>
</dbReference>
<evidence type="ECO:0000256" key="1">
    <source>
        <dbReference type="SAM" id="MobiDB-lite"/>
    </source>
</evidence>
<dbReference type="Proteomes" id="UP000789759">
    <property type="component" value="Unassembled WGS sequence"/>
</dbReference>
<feature type="region of interest" description="Disordered" evidence="1">
    <location>
        <begin position="133"/>
        <end position="155"/>
    </location>
</feature>
<dbReference type="Pfam" id="PF17171">
    <property type="entry name" value="GST_C_6"/>
    <property type="match status" value="1"/>
</dbReference>
<keyword evidence="4" id="KW-1185">Reference proteome</keyword>
<name>A0A9N9PIY5_9GLOM</name>
<gene>
    <name evidence="3" type="ORF">CPELLU_LOCUS21509</name>
</gene>
<proteinExistence type="predicted"/>
<sequence>PSSLDAIVYGYLALHIYPELPNSELSTILNTECPRLARFCERMKDQLSSRPISQLKDINLPSFFSDLFSSPSTWFSHNIWRTKIKETKKEKSEAQTTFERKRNLSIVGAVCFVVGYVAWNGIVSIEFGNKENEEYIDSEEQEIEDEADYDEDNET</sequence>
<evidence type="ECO:0000313" key="4">
    <source>
        <dbReference type="Proteomes" id="UP000789759"/>
    </source>
</evidence>
<dbReference type="AlphaFoldDB" id="A0A9N9PIY5"/>
<feature type="compositionally biased region" description="Acidic residues" evidence="1">
    <location>
        <begin position="134"/>
        <end position="155"/>
    </location>
</feature>
<reference evidence="3" key="1">
    <citation type="submission" date="2021-06" db="EMBL/GenBank/DDBJ databases">
        <authorList>
            <person name="Kallberg Y."/>
            <person name="Tangrot J."/>
            <person name="Rosling A."/>
        </authorList>
    </citation>
    <scope>NUCLEOTIDE SEQUENCE</scope>
    <source>
        <strain evidence="3">FL966</strain>
    </source>
</reference>
<accession>A0A9N9PIY5</accession>
<feature type="non-terminal residue" evidence="3">
    <location>
        <position position="1"/>
    </location>
</feature>
<organism evidence="3 4">
    <name type="scientific">Cetraspora pellucida</name>
    <dbReference type="NCBI Taxonomy" id="1433469"/>
    <lineage>
        <taxon>Eukaryota</taxon>
        <taxon>Fungi</taxon>
        <taxon>Fungi incertae sedis</taxon>
        <taxon>Mucoromycota</taxon>
        <taxon>Glomeromycotina</taxon>
        <taxon>Glomeromycetes</taxon>
        <taxon>Diversisporales</taxon>
        <taxon>Gigasporaceae</taxon>
        <taxon>Cetraspora</taxon>
    </lineage>
</organism>
<feature type="domain" description="Metaxin glutathione S-transferase" evidence="2">
    <location>
        <begin position="1"/>
        <end position="43"/>
    </location>
</feature>
<evidence type="ECO:0000313" key="3">
    <source>
        <dbReference type="EMBL" id="CAG8837156.1"/>
    </source>
</evidence>
<evidence type="ECO:0000259" key="2">
    <source>
        <dbReference type="Pfam" id="PF17171"/>
    </source>
</evidence>